<gene>
    <name evidence="1" type="ORF">I4F81_003348</name>
</gene>
<comment type="caution">
    <text evidence="1">The sequence shown here is derived from an EMBL/GenBank/DDBJ whole genome shotgun (WGS) entry which is preliminary data.</text>
</comment>
<evidence type="ECO:0000313" key="1">
    <source>
        <dbReference type="EMBL" id="KAK1860760.1"/>
    </source>
</evidence>
<name>A0ACC3BRZ1_PYRYE</name>
<dbReference type="Proteomes" id="UP000798662">
    <property type="component" value="Chromosome 1"/>
</dbReference>
<proteinExistence type="predicted"/>
<reference evidence="1" key="1">
    <citation type="submission" date="2019-11" db="EMBL/GenBank/DDBJ databases">
        <title>Nori genome reveals adaptations in red seaweeds to the harsh intertidal environment.</title>
        <authorList>
            <person name="Wang D."/>
            <person name="Mao Y."/>
        </authorList>
    </citation>
    <scope>NUCLEOTIDE SEQUENCE</scope>
    <source>
        <tissue evidence="1">Gametophyte</tissue>
    </source>
</reference>
<organism evidence="1 2">
    <name type="scientific">Pyropia yezoensis</name>
    <name type="common">Susabi-nori</name>
    <name type="synonym">Porphyra yezoensis</name>
    <dbReference type="NCBI Taxonomy" id="2788"/>
    <lineage>
        <taxon>Eukaryota</taxon>
        <taxon>Rhodophyta</taxon>
        <taxon>Bangiophyceae</taxon>
        <taxon>Bangiales</taxon>
        <taxon>Bangiaceae</taxon>
        <taxon>Pyropia</taxon>
    </lineage>
</organism>
<protein>
    <submittedName>
        <fullName evidence="1">Uncharacterized protein</fullName>
    </submittedName>
</protein>
<dbReference type="EMBL" id="CM020618">
    <property type="protein sequence ID" value="KAK1860760.1"/>
    <property type="molecule type" value="Genomic_DNA"/>
</dbReference>
<keyword evidence="2" id="KW-1185">Reference proteome</keyword>
<accession>A0ACC3BRZ1</accession>
<sequence length="476" mass="46064">MFPRGTSPPVQHSALPPATAPADDVRLPHPIATATAPPSLGALPAAMAPHSPPVTVLRTPTGVAVQALAFLPRPASDAGAVLATADADGTLRVWHVGHTAMLDVVEHAVSDAAIGVTALPPGPLPAGGGADGGDGSGGGGGGDDKDGGEYGGAAPVTGGRLVGRPLATLVVQDKTGMVVRVAVTTTHAGSDDDSDGEGDDTDSAATSSDTNDGDDAEVTLRLSRPSRLGVTPPPSAGFTPAWWPTLPTGGVGGGMGRGVVTPTPTPDGGCGLSIGGVPAPVAHTPPRGMVTALADGCAGFEDGTVVLLPPGGGGVVDVGVPAALPSGDGGDSGGGGDGGGDGDGGRAPLLDGPVLALAPCRGWLAAAGATSTLAVVPAVAGGGARGARVRTRSTGVGGLAWGRGGMLAAACWDGKVRLYQVRRRPGGGERGGVSLCQLASLVHHNGSVHAVTWSPSGRLLASAGTDGTVAIWRPYG</sequence>
<evidence type="ECO:0000313" key="2">
    <source>
        <dbReference type="Proteomes" id="UP000798662"/>
    </source>
</evidence>